<feature type="transmembrane region" description="Helical" evidence="1">
    <location>
        <begin position="49"/>
        <end position="70"/>
    </location>
</feature>
<keyword evidence="3" id="KW-1185">Reference proteome</keyword>
<feature type="transmembrane region" description="Helical" evidence="1">
    <location>
        <begin position="20"/>
        <end position="37"/>
    </location>
</feature>
<evidence type="ECO:0000256" key="1">
    <source>
        <dbReference type="SAM" id="Phobius"/>
    </source>
</evidence>
<protein>
    <submittedName>
        <fullName evidence="2">Uncharacterized protein</fullName>
    </submittedName>
</protein>
<dbReference type="AlphaFoldDB" id="A0A433D1V3"/>
<proteinExistence type="predicted"/>
<keyword evidence="1" id="KW-1133">Transmembrane helix</keyword>
<name>A0A433D1V3_9FUNG</name>
<feature type="transmembrane region" description="Helical" evidence="1">
    <location>
        <begin position="147"/>
        <end position="168"/>
    </location>
</feature>
<keyword evidence="1" id="KW-0812">Transmembrane</keyword>
<reference evidence="2 3" key="1">
    <citation type="journal article" date="2018" name="New Phytol.">
        <title>Phylogenomics of Endogonaceae and evolution of mycorrhizas within Mucoromycota.</title>
        <authorList>
            <person name="Chang Y."/>
            <person name="Desiro A."/>
            <person name="Na H."/>
            <person name="Sandor L."/>
            <person name="Lipzen A."/>
            <person name="Clum A."/>
            <person name="Barry K."/>
            <person name="Grigoriev I.V."/>
            <person name="Martin F.M."/>
            <person name="Stajich J.E."/>
            <person name="Smith M.E."/>
            <person name="Bonito G."/>
            <person name="Spatafora J.W."/>
        </authorList>
    </citation>
    <scope>NUCLEOTIDE SEQUENCE [LARGE SCALE GENOMIC DNA]</scope>
    <source>
        <strain evidence="2 3">GMNB39</strain>
    </source>
</reference>
<feature type="transmembrane region" description="Helical" evidence="1">
    <location>
        <begin position="113"/>
        <end position="135"/>
    </location>
</feature>
<dbReference type="EMBL" id="RBNI01008296">
    <property type="protein sequence ID" value="RUP44817.1"/>
    <property type="molecule type" value="Genomic_DNA"/>
</dbReference>
<feature type="transmembrane region" description="Helical" evidence="1">
    <location>
        <begin position="76"/>
        <end position="101"/>
    </location>
</feature>
<evidence type="ECO:0000313" key="3">
    <source>
        <dbReference type="Proteomes" id="UP000268093"/>
    </source>
</evidence>
<comment type="caution">
    <text evidence="2">The sequence shown here is derived from an EMBL/GenBank/DDBJ whole genome shotgun (WGS) entry which is preliminary data.</text>
</comment>
<evidence type="ECO:0000313" key="2">
    <source>
        <dbReference type="EMBL" id="RUP44817.1"/>
    </source>
</evidence>
<accession>A0A433D1V3</accession>
<organism evidence="2 3">
    <name type="scientific">Jimgerdemannia flammicorona</name>
    <dbReference type="NCBI Taxonomy" id="994334"/>
    <lineage>
        <taxon>Eukaryota</taxon>
        <taxon>Fungi</taxon>
        <taxon>Fungi incertae sedis</taxon>
        <taxon>Mucoromycota</taxon>
        <taxon>Mucoromycotina</taxon>
        <taxon>Endogonomycetes</taxon>
        <taxon>Endogonales</taxon>
        <taxon>Endogonaceae</taxon>
        <taxon>Jimgerdemannia</taxon>
    </lineage>
</organism>
<sequence length="191" mass="20696">MNSTTNPLDFPKPDDIITPAAAWFGFAYSFLGLVIITRKVFIDYTQIRVGCTAVGATTMVLAIANVLRLSSTIPELIFGVLQTTFMVLWMDLMVAITFHIGGRFHMPEERTGIIYWATLTITLFANVLGLASLIIMDGLQILGPGAIVNTAARAACLVAMVLVLWYAFTPVICIKARKGEAPAAVVVVGTW</sequence>
<keyword evidence="1" id="KW-0472">Membrane</keyword>
<gene>
    <name evidence="2" type="ORF">BC936DRAFT_148976</name>
</gene>
<dbReference type="Proteomes" id="UP000268093">
    <property type="component" value="Unassembled WGS sequence"/>
</dbReference>